<sequence length="77" mass="8641">MMLLIIDRNTVVGKLFYTAVATKESVKSILCQMGSLDAPVKPYVDALVLSLFGEPTPAERRVSWQDKLKRDELDSEL</sequence>
<reference evidence="1 2" key="1">
    <citation type="journal article" date="2022" name="Nat. Plants">
        <title>Genomes of leafy and leafless Platanthera orchids illuminate the evolution of mycoheterotrophy.</title>
        <authorList>
            <person name="Li M.H."/>
            <person name="Liu K.W."/>
            <person name="Li Z."/>
            <person name="Lu H.C."/>
            <person name="Ye Q.L."/>
            <person name="Zhang D."/>
            <person name="Wang J.Y."/>
            <person name="Li Y.F."/>
            <person name="Zhong Z.M."/>
            <person name="Liu X."/>
            <person name="Yu X."/>
            <person name="Liu D.K."/>
            <person name="Tu X.D."/>
            <person name="Liu B."/>
            <person name="Hao Y."/>
            <person name="Liao X.Y."/>
            <person name="Jiang Y.T."/>
            <person name="Sun W.H."/>
            <person name="Chen J."/>
            <person name="Chen Y.Q."/>
            <person name="Ai Y."/>
            <person name="Zhai J.W."/>
            <person name="Wu S.S."/>
            <person name="Zhou Z."/>
            <person name="Hsiao Y.Y."/>
            <person name="Wu W.L."/>
            <person name="Chen Y.Y."/>
            <person name="Lin Y.F."/>
            <person name="Hsu J.L."/>
            <person name="Li C.Y."/>
            <person name="Wang Z.W."/>
            <person name="Zhao X."/>
            <person name="Zhong W.Y."/>
            <person name="Ma X.K."/>
            <person name="Ma L."/>
            <person name="Huang J."/>
            <person name="Chen G.Z."/>
            <person name="Huang M.Z."/>
            <person name="Huang L."/>
            <person name="Peng D.H."/>
            <person name="Luo Y.B."/>
            <person name="Zou S.Q."/>
            <person name="Chen S.P."/>
            <person name="Lan S."/>
            <person name="Tsai W.C."/>
            <person name="Van de Peer Y."/>
            <person name="Liu Z.J."/>
        </authorList>
    </citation>
    <scope>NUCLEOTIDE SEQUENCE [LARGE SCALE GENOMIC DNA]</scope>
    <source>
        <strain evidence="1">Lor288</strain>
    </source>
</reference>
<dbReference type="Proteomes" id="UP001412067">
    <property type="component" value="Unassembled WGS sequence"/>
</dbReference>
<evidence type="ECO:0000313" key="2">
    <source>
        <dbReference type="Proteomes" id="UP001412067"/>
    </source>
</evidence>
<evidence type="ECO:0000313" key="1">
    <source>
        <dbReference type="EMBL" id="KAK8961737.1"/>
    </source>
</evidence>
<gene>
    <name evidence="1" type="ORF">KSP40_PGU005591</name>
</gene>
<accession>A0ABR2MC22</accession>
<dbReference type="EMBL" id="JBBWWR010000009">
    <property type="protein sequence ID" value="KAK8961737.1"/>
    <property type="molecule type" value="Genomic_DNA"/>
</dbReference>
<comment type="caution">
    <text evidence="1">The sequence shown here is derived from an EMBL/GenBank/DDBJ whole genome shotgun (WGS) entry which is preliminary data.</text>
</comment>
<protein>
    <submittedName>
        <fullName evidence="1">Uncharacterized protein</fullName>
    </submittedName>
</protein>
<proteinExistence type="predicted"/>
<keyword evidence="2" id="KW-1185">Reference proteome</keyword>
<name>A0ABR2MC22_9ASPA</name>
<organism evidence="1 2">
    <name type="scientific">Platanthera guangdongensis</name>
    <dbReference type="NCBI Taxonomy" id="2320717"/>
    <lineage>
        <taxon>Eukaryota</taxon>
        <taxon>Viridiplantae</taxon>
        <taxon>Streptophyta</taxon>
        <taxon>Embryophyta</taxon>
        <taxon>Tracheophyta</taxon>
        <taxon>Spermatophyta</taxon>
        <taxon>Magnoliopsida</taxon>
        <taxon>Liliopsida</taxon>
        <taxon>Asparagales</taxon>
        <taxon>Orchidaceae</taxon>
        <taxon>Orchidoideae</taxon>
        <taxon>Orchideae</taxon>
        <taxon>Orchidinae</taxon>
        <taxon>Platanthera</taxon>
    </lineage>
</organism>